<dbReference type="EMBL" id="JADBEF010000001">
    <property type="protein sequence ID" value="MBE1562019.1"/>
    <property type="molecule type" value="Genomic_DNA"/>
</dbReference>
<dbReference type="Proteomes" id="UP000661607">
    <property type="component" value="Unassembled WGS sequence"/>
</dbReference>
<name>A0ABR9KJ29_9ACTN</name>
<keyword evidence="2" id="KW-1185">Reference proteome</keyword>
<dbReference type="RefSeq" id="WP_225958756.1">
    <property type="nucleotide sequence ID" value="NZ_BAAASY010000030.1"/>
</dbReference>
<sequence>MNARSGRRHPDSAPDVVFTSGFDSIAEDAFFAVAALRRGYNFLAYDGPGWVPRSASSTCSSVPLAGGHHPRRTDPGSAALAGLLA</sequence>
<evidence type="ECO:0000313" key="2">
    <source>
        <dbReference type="Proteomes" id="UP000661607"/>
    </source>
</evidence>
<evidence type="ECO:0000313" key="1">
    <source>
        <dbReference type="EMBL" id="MBE1562019.1"/>
    </source>
</evidence>
<comment type="caution">
    <text evidence="1">The sequence shown here is derived from an EMBL/GenBank/DDBJ whole genome shotgun (WGS) entry which is preliminary data.</text>
</comment>
<accession>A0ABR9KJ29</accession>
<reference evidence="1 2" key="1">
    <citation type="submission" date="2020-10" db="EMBL/GenBank/DDBJ databases">
        <title>Sequencing the genomes of 1000 actinobacteria strains.</title>
        <authorList>
            <person name="Klenk H.-P."/>
        </authorList>
    </citation>
    <scope>NUCLEOTIDE SEQUENCE [LARGE SCALE GENOMIC DNA]</scope>
    <source>
        <strain evidence="1 2">DSM 43748</strain>
    </source>
</reference>
<dbReference type="Gene3D" id="3.40.50.1820">
    <property type="entry name" value="alpha/beta hydrolase"/>
    <property type="match status" value="1"/>
</dbReference>
<organism evidence="1 2">
    <name type="scientific">Nonomuraea africana</name>
    <dbReference type="NCBI Taxonomy" id="46171"/>
    <lineage>
        <taxon>Bacteria</taxon>
        <taxon>Bacillati</taxon>
        <taxon>Actinomycetota</taxon>
        <taxon>Actinomycetes</taxon>
        <taxon>Streptosporangiales</taxon>
        <taxon>Streptosporangiaceae</taxon>
        <taxon>Nonomuraea</taxon>
    </lineage>
</organism>
<gene>
    <name evidence="1" type="ORF">H4W81_004798</name>
</gene>
<protein>
    <submittedName>
        <fullName evidence="1">Uncharacterized protein</fullName>
    </submittedName>
</protein>
<proteinExistence type="predicted"/>
<dbReference type="InterPro" id="IPR029058">
    <property type="entry name" value="AB_hydrolase_fold"/>
</dbReference>